<feature type="transmembrane region" description="Helical" evidence="9">
    <location>
        <begin position="157"/>
        <end position="176"/>
    </location>
</feature>
<dbReference type="AlphaFoldDB" id="A0A369V251"/>
<dbReference type="FunFam" id="1.20.1560.10:FF:000040">
    <property type="entry name" value="Multidrug ABC transporter ATP-binding protein"/>
    <property type="match status" value="1"/>
</dbReference>
<dbReference type="Gene3D" id="1.20.1560.10">
    <property type="entry name" value="ABC transporter type 1, transmembrane domain"/>
    <property type="match status" value="1"/>
</dbReference>
<protein>
    <submittedName>
        <fullName evidence="12">ABC transporter ATP-binding protein</fullName>
    </submittedName>
</protein>
<keyword evidence="7 9" id="KW-1133">Transmembrane helix</keyword>
<dbReference type="InterPro" id="IPR003439">
    <property type="entry name" value="ABC_transporter-like_ATP-bd"/>
</dbReference>
<dbReference type="SUPFAM" id="SSF52540">
    <property type="entry name" value="P-loop containing nucleoside triphosphate hydrolases"/>
    <property type="match status" value="1"/>
</dbReference>
<organism evidence="12 13">
    <name type="scientific">Streptomyces parvulus</name>
    <dbReference type="NCBI Taxonomy" id="146923"/>
    <lineage>
        <taxon>Bacteria</taxon>
        <taxon>Bacillati</taxon>
        <taxon>Actinomycetota</taxon>
        <taxon>Actinomycetes</taxon>
        <taxon>Kitasatosporales</taxon>
        <taxon>Streptomycetaceae</taxon>
        <taxon>Streptomyces</taxon>
    </lineage>
</organism>
<keyword evidence="5" id="KW-0547">Nucleotide-binding</keyword>
<evidence type="ECO:0000259" key="11">
    <source>
        <dbReference type="PROSITE" id="PS50929"/>
    </source>
</evidence>
<dbReference type="RefSeq" id="WP_114530606.1">
    <property type="nucleotide sequence ID" value="NZ_JBIVML010000001.1"/>
</dbReference>
<dbReference type="GO" id="GO:0015421">
    <property type="term" value="F:ABC-type oligopeptide transporter activity"/>
    <property type="evidence" value="ECO:0007669"/>
    <property type="project" value="TreeGrafter"/>
</dbReference>
<evidence type="ECO:0000256" key="9">
    <source>
        <dbReference type="SAM" id="Phobius"/>
    </source>
</evidence>
<sequence length="577" mass="62499">MLIRLLRTHLRPYKKPIAFLVALQFLQTCASLYLPTLNADIIDNGVVKGDSGYILGYGALMIGISLAQVVCNVGAVYYGARTAAALGRDVRGAVFDRVQSFSARELGGFGAPSLITRTTNDVQQVQMLALMTFTLMVSAPIMCVGGIVMALGLDVPLSGVLVGVVPVLAVSVTLIVRKLRPLFRAMQVRLDTVNRVLREQITGNRVIRAFVRDEYEQQRFRKANTDLTEVALGTGNLLALMFPVVMTVVNLSSIAVVWFGAHRIDSGGMQIGDLTAFLAYLMQIVMSVMMATFMFMMVPRAEVCAERIQEVLDTESSVVPPLAPVTELRRHGHLEIRGAGFRYPGAEEPVLRHIELTARPGETTAVIGSTGSGKSTLLGLVPRLFDATDGAVLVDGVDVRDVDPKVLARIVGLVPQKPYLFAGTVATNLRYGNPDATDEELWHALEVAQAKDFVAALEDGLDAPVAQGGTNVSGGQRQRLAIARTLVQRPEIYLFDDSFSALDYATDAALRAELGRETAEATVVIVAQRVATIRDADRIVVLDEGRVVGVGRHHELMADNETYREIVLSQLTEAEAA</sequence>
<feature type="domain" description="ABC transmembrane type-1" evidence="11">
    <location>
        <begin position="18"/>
        <end position="300"/>
    </location>
</feature>
<name>A0A369V251_9ACTN</name>
<dbReference type="SMART" id="SM00382">
    <property type="entry name" value="AAA"/>
    <property type="match status" value="1"/>
</dbReference>
<dbReference type="OrthoDB" id="9806127at2"/>
<evidence type="ECO:0000256" key="3">
    <source>
        <dbReference type="ARBA" id="ARBA00022475"/>
    </source>
</evidence>
<dbReference type="InterPro" id="IPR039421">
    <property type="entry name" value="Type_1_exporter"/>
</dbReference>
<accession>A0A369V251</accession>
<evidence type="ECO:0000256" key="1">
    <source>
        <dbReference type="ARBA" id="ARBA00004651"/>
    </source>
</evidence>
<dbReference type="PROSITE" id="PS00211">
    <property type="entry name" value="ABC_TRANSPORTER_1"/>
    <property type="match status" value="1"/>
</dbReference>
<feature type="transmembrane region" description="Helical" evidence="9">
    <location>
        <begin position="127"/>
        <end position="151"/>
    </location>
</feature>
<keyword evidence="8 9" id="KW-0472">Membrane</keyword>
<gene>
    <name evidence="12" type="ORF">DVZ84_22380</name>
</gene>
<dbReference type="GO" id="GO:0016887">
    <property type="term" value="F:ATP hydrolysis activity"/>
    <property type="evidence" value="ECO:0007669"/>
    <property type="project" value="InterPro"/>
</dbReference>
<evidence type="ECO:0000256" key="5">
    <source>
        <dbReference type="ARBA" id="ARBA00022741"/>
    </source>
</evidence>
<dbReference type="InterPro" id="IPR011527">
    <property type="entry name" value="ABC1_TM_dom"/>
</dbReference>
<dbReference type="Gene3D" id="3.40.50.300">
    <property type="entry name" value="P-loop containing nucleotide triphosphate hydrolases"/>
    <property type="match status" value="1"/>
</dbReference>
<feature type="domain" description="ABC transporter" evidence="10">
    <location>
        <begin position="336"/>
        <end position="569"/>
    </location>
</feature>
<keyword evidence="2" id="KW-0813">Transport</keyword>
<evidence type="ECO:0000256" key="4">
    <source>
        <dbReference type="ARBA" id="ARBA00022692"/>
    </source>
</evidence>
<dbReference type="Pfam" id="PF00664">
    <property type="entry name" value="ABC_membrane"/>
    <property type="match status" value="1"/>
</dbReference>
<dbReference type="InterPro" id="IPR027417">
    <property type="entry name" value="P-loop_NTPase"/>
</dbReference>
<dbReference type="CDD" id="cd18548">
    <property type="entry name" value="ABC_6TM_Tm287_like"/>
    <property type="match status" value="1"/>
</dbReference>
<dbReference type="EMBL" id="QQBH01000015">
    <property type="protein sequence ID" value="RDD86851.1"/>
    <property type="molecule type" value="Genomic_DNA"/>
</dbReference>
<evidence type="ECO:0000313" key="13">
    <source>
        <dbReference type="Proteomes" id="UP000253742"/>
    </source>
</evidence>
<dbReference type="PANTHER" id="PTHR43394:SF1">
    <property type="entry name" value="ATP-BINDING CASSETTE SUB-FAMILY B MEMBER 10, MITOCHONDRIAL"/>
    <property type="match status" value="1"/>
</dbReference>
<evidence type="ECO:0000259" key="10">
    <source>
        <dbReference type="PROSITE" id="PS50893"/>
    </source>
</evidence>
<dbReference type="SUPFAM" id="SSF90123">
    <property type="entry name" value="ABC transporter transmembrane region"/>
    <property type="match status" value="1"/>
</dbReference>
<dbReference type="FunFam" id="3.40.50.300:FF:000854">
    <property type="entry name" value="Multidrug ABC transporter ATP-binding protein"/>
    <property type="match status" value="1"/>
</dbReference>
<dbReference type="PANTHER" id="PTHR43394">
    <property type="entry name" value="ATP-DEPENDENT PERMEASE MDL1, MITOCHONDRIAL"/>
    <property type="match status" value="1"/>
</dbReference>
<comment type="caution">
    <text evidence="12">The sequence shown here is derived from an EMBL/GenBank/DDBJ whole genome shotgun (WGS) entry which is preliminary data.</text>
</comment>
<evidence type="ECO:0000256" key="8">
    <source>
        <dbReference type="ARBA" id="ARBA00023136"/>
    </source>
</evidence>
<dbReference type="GO" id="GO:0005886">
    <property type="term" value="C:plasma membrane"/>
    <property type="evidence" value="ECO:0007669"/>
    <property type="project" value="UniProtKB-SubCell"/>
</dbReference>
<dbReference type="PROSITE" id="PS50893">
    <property type="entry name" value="ABC_TRANSPORTER_2"/>
    <property type="match status" value="1"/>
</dbReference>
<dbReference type="InterPro" id="IPR003593">
    <property type="entry name" value="AAA+_ATPase"/>
</dbReference>
<feature type="transmembrane region" description="Helical" evidence="9">
    <location>
        <begin position="54"/>
        <end position="78"/>
    </location>
</feature>
<dbReference type="InterPro" id="IPR036640">
    <property type="entry name" value="ABC1_TM_sf"/>
</dbReference>
<feature type="transmembrane region" description="Helical" evidence="9">
    <location>
        <begin position="277"/>
        <end position="298"/>
    </location>
</feature>
<proteinExistence type="predicted"/>
<dbReference type="STRING" id="146923.Spa2297_10390"/>
<dbReference type="InterPro" id="IPR017871">
    <property type="entry name" value="ABC_transporter-like_CS"/>
</dbReference>
<evidence type="ECO:0000256" key="7">
    <source>
        <dbReference type="ARBA" id="ARBA00022989"/>
    </source>
</evidence>
<dbReference type="Pfam" id="PF00005">
    <property type="entry name" value="ABC_tran"/>
    <property type="match status" value="1"/>
</dbReference>
<keyword evidence="6 12" id="KW-0067">ATP-binding</keyword>
<comment type="subcellular location">
    <subcellularLocation>
        <location evidence="1">Cell membrane</location>
        <topology evidence="1">Multi-pass membrane protein</topology>
    </subcellularLocation>
</comment>
<dbReference type="PROSITE" id="PS50929">
    <property type="entry name" value="ABC_TM1F"/>
    <property type="match status" value="1"/>
</dbReference>
<feature type="transmembrane region" description="Helical" evidence="9">
    <location>
        <begin position="237"/>
        <end position="261"/>
    </location>
</feature>
<evidence type="ECO:0000256" key="2">
    <source>
        <dbReference type="ARBA" id="ARBA00022448"/>
    </source>
</evidence>
<reference evidence="12 13" key="1">
    <citation type="submission" date="2018-07" db="EMBL/GenBank/DDBJ databases">
        <title>Genome guided investigation of antibiotics producing actinomycetales strain isolated from a Macau mangrove ecosystem.</title>
        <authorList>
            <person name="Hu D."/>
        </authorList>
    </citation>
    <scope>NUCLEOTIDE SEQUENCE [LARGE SCALE GENOMIC DNA]</scope>
    <source>
        <strain evidence="12 13">2297</strain>
    </source>
</reference>
<dbReference type="GO" id="GO:0005524">
    <property type="term" value="F:ATP binding"/>
    <property type="evidence" value="ECO:0007669"/>
    <property type="project" value="UniProtKB-KW"/>
</dbReference>
<keyword evidence="4 9" id="KW-0812">Transmembrane</keyword>
<keyword evidence="3" id="KW-1003">Cell membrane</keyword>
<evidence type="ECO:0000313" key="12">
    <source>
        <dbReference type="EMBL" id="RDD86851.1"/>
    </source>
</evidence>
<evidence type="ECO:0000256" key="6">
    <source>
        <dbReference type="ARBA" id="ARBA00022840"/>
    </source>
</evidence>
<dbReference type="Proteomes" id="UP000253742">
    <property type="component" value="Unassembled WGS sequence"/>
</dbReference>